<keyword evidence="9" id="KW-1185">Reference proteome</keyword>
<evidence type="ECO:0000256" key="3">
    <source>
        <dbReference type="ARBA" id="ARBA00022494"/>
    </source>
</evidence>
<evidence type="ECO:0000256" key="1">
    <source>
        <dbReference type="ARBA" id="ARBA00004098"/>
    </source>
</evidence>
<dbReference type="InterPro" id="IPR003376">
    <property type="entry name" value="Peridinin-chlorophyll-bd_prot"/>
</dbReference>
<keyword evidence="6" id="KW-0157">Chromophore</keyword>
<evidence type="ECO:0000313" key="8">
    <source>
        <dbReference type="EMBL" id="OLP74393.1"/>
    </source>
</evidence>
<keyword evidence="7" id="KW-0437">Light-harvesting polypeptide</keyword>
<comment type="subcellular location">
    <subcellularLocation>
        <location evidence="2">Plastid</location>
        <location evidence="2">Chloroplast</location>
    </subcellularLocation>
</comment>
<dbReference type="Gene3D" id="1.40.10.10">
    <property type="entry name" value="Peridinin-chlorophyll A binding"/>
    <property type="match status" value="1"/>
</dbReference>
<dbReference type="EMBL" id="LSRX01003798">
    <property type="protein sequence ID" value="OLP74393.1"/>
    <property type="molecule type" value="Genomic_DNA"/>
</dbReference>
<evidence type="ECO:0000256" key="7">
    <source>
        <dbReference type="ARBA" id="ARBA00023243"/>
    </source>
</evidence>
<protein>
    <submittedName>
        <fullName evidence="8">Peridinin-chlorophyll a-binding protein, chloroplastic</fullName>
    </submittedName>
</protein>
<comment type="function">
    <text evidence="1">Water-soluble antenna for capture of solar energy in the blue-green range. Peridinin is an asymmetric carotenoid.</text>
</comment>
<proteinExistence type="predicted"/>
<evidence type="ECO:0000313" key="9">
    <source>
        <dbReference type="Proteomes" id="UP000186817"/>
    </source>
</evidence>
<gene>
    <name evidence="8" type="ORF">AK812_SmicGene46076</name>
</gene>
<dbReference type="OrthoDB" id="444051at2759"/>
<sequence length="180" mass="19812">MDQLMMPEACKRTASSQCWAWCSWCSRCGAGGLLVSRGRRPCATTGGAFRRTDPSTSTDPPRVRLARIAAESGQGWQEQRLPCGLMPSQVSELLDRDITPEDYEMPRTKLFELRDWMNHHKAIGSISGPNGVTSRADWDEVNAAPGRVVASVPKAKVMAVYDAVKDITDPKVPAYMKSLV</sequence>
<evidence type="ECO:0000256" key="4">
    <source>
        <dbReference type="ARBA" id="ARBA00022528"/>
    </source>
</evidence>
<dbReference type="GO" id="GO:0016168">
    <property type="term" value="F:chlorophyll binding"/>
    <property type="evidence" value="ECO:0007669"/>
    <property type="project" value="UniProtKB-KW"/>
</dbReference>
<keyword evidence="3" id="KW-0148">Chlorophyll</keyword>
<evidence type="ECO:0000256" key="2">
    <source>
        <dbReference type="ARBA" id="ARBA00004229"/>
    </source>
</evidence>
<dbReference type="InterPro" id="IPR036550">
    <property type="entry name" value="Peridinin-chlorophyll-bd_sf"/>
</dbReference>
<dbReference type="GO" id="GO:0030076">
    <property type="term" value="C:light-harvesting complex"/>
    <property type="evidence" value="ECO:0007669"/>
    <property type="project" value="UniProtKB-KW"/>
</dbReference>
<evidence type="ECO:0000256" key="6">
    <source>
        <dbReference type="ARBA" id="ARBA00022991"/>
    </source>
</evidence>
<dbReference type="Proteomes" id="UP000186817">
    <property type="component" value="Unassembled WGS sequence"/>
</dbReference>
<evidence type="ECO:0000256" key="5">
    <source>
        <dbReference type="ARBA" id="ARBA00022640"/>
    </source>
</evidence>
<keyword evidence="5" id="KW-0934">Plastid</keyword>
<reference evidence="8 9" key="1">
    <citation type="submission" date="2016-02" db="EMBL/GenBank/DDBJ databases">
        <title>Genome analysis of coral dinoflagellate symbionts highlights evolutionary adaptations to a symbiotic lifestyle.</title>
        <authorList>
            <person name="Aranda M."/>
            <person name="Li Y."/>
            <person name="Liew Y.J."/>
            <person name="Baumgarten S."/>
            <person name="Simakov O."/>
            <person name="Wilson M."/>
            <person name="Piel J."/>
            <person name="Ashoor H."/>
            <person name="Bougouffa S."/>
            <person name="Bajic V.B."/>
            <person name="Ryu T."/>
            <person name="Ravasi T."/>
            <person name="Bayer T."/>
            <person name="Micklem G."/>
            <person name="Kim H."/>
            <person name="Bhak J."/>
            <person name="Lajeunesse T.C."/>
            <person name="Voolstra C.R."/>
        </authorList>
    </citation>
    <scope>NUCLEOTIDE SEQUENCE [LARGE SCALE GENOMIC DNA]</scope>
    <source>
        <strain evidence="8 9">CCMP2467</strain>
    </source>
</reference>
<name>A0A1Q9BUL5_SYMMI</name>
<organism evidence="8 9">
    <name type="scientific">Symbiodinium microadriaticum</name>
    <name type="common">Dinoflagellate</name>
    <name type="synonym">Zooxanthella microadriatica</name>
    <dbReference type="NCBI Taxonomy" id="2951"/>
    <lineage>
        <taxon>Eukaryota</taxon>
        <taxon>Sar</taxon>
        <taxon>Alveolata</taxon>
        <taxon>Dinophyceae</taxon>
        <taxon>Suessiales</taxon>
        <taxon>Symbiodiniaceae</taxon>
        <taxon>Symbiodinium</taxon>
    </lineage>
</organism>
<dbReference type="AlphaFoldDB" id="A0A1Q9BUL5"/>
<keyword evidence="4" id="KW-0150">Chloroplast</keyword>
<feature type="non-terminal residue" evidence="8">
    <location>
        <position position="180"/>
    </location>
</feature>
<accession>A0A1Q9BUL5</accession>
<dbReference type="SUPFAM" id="SSF48608">
    <property type="entry name" value="Peridinin-chlorophyll protein"/>
    <property type="match status" value="1"/>
</dbReference>
<comment type="caution">
    <text evidence="8">The sequence shown here is derived from an EMBL/GenBank/DDBJ whole genome shotgun (WGS) entry which is preliminary data.</text>
</comment>
<dbReference type="GO" id="GO:0009507">
    <property type="term" value="C:chloroplast"/>
    <property type="evidence" value="ECO:0007669"/>
    <property type="project" value="UniProtKB-SubCell"/>
</dbReference>
<dbReference type="Pfam" id="PF02429">
    <property type="entry name" value="PCP"/>
    <property type="match status" value="1"/>
</dbReference>